<reference evidence="13" key="1">
    <citation type="journal article" date="2019" name="Int. J. Syst. Evol. Microbiol.">
        <title>The Global Catalogue of Microorganisms (GCM) 10K type strain sequencing project: providing services to taxonomists for standard genome sequencing and annotation.</title>
        <authorList>
            <consortium name="The Broad Institute Genomics Platform"/>
            <consortium name="The Broad Institute Genome Sequencing Center for Infectious Disease"/>
            <person name="Wu L."/>
            <person name="Ma J."/>
        </authorList>
    </citation>
    <scope>NUCLEOTIDE SEQUENCE [LARGE SCALE GENOMIC DNA]</scope>
    <source>
        <strain evidence="13">KCTC 42255</strain>
    </source>
</reference>
<dbReference type="Gene3D" id="3.30.565.10">
    <property type="entry name" value="Histidine kinase-like ATPase, C-terminal domain"/>
    <property type="match status" value="1"/>
</dbReference>
<dbReference type="Pfam" id="PF01739">
    <property type="entry name" value="CheR"/>
    <property type="match status" value="1"/>
</dbReference>
<dbReference type="CDD" id="cd00082">
    <property type="entry name" value="HisKA"/>
    <property type="match status" value="1"/>
</dbReference>
<evidence type="ECO:0000313" key="13">
    <source>
        <dbReference type="Proteomes" id="UP001597357"/>
    </source>
</evidence>
<dbReference type="InterPro" id="IPR029063">
    <property type="entry name" value="SAM-dependent_MTases_sf"/>
</dbReference>
<comment type="caution">
    <text evidence="12">The sequence shown here is derived from an EMBL/GenBank/DDBJ whole genome shotgun (WGS) entry which is preliminary data.</text>
</comment>
<protein>
    <submittedName>
        <fullName evidence="12">Chemotaxis protein CheB</fullName>
    </submittedName>
</protein>
<dbReference type="Pfam" id="PF13426">
    <property type="entry name" value="PAS_9"/>
    <property type="match status" value="1"/>
</dbReference>
<evidence type="ECO:0000259" key="8">
    <source>
        <dbReference type="PROSITE" id="PS50109"/>
    </source>
</evidence>
<evidence type="ECO:0000259" key="10">
    <source>
        <dbReference type="PROSITE" id="PS50122"/>
    </source>
</evidence>
<dbReference type="EMBL" id="JBHULZ010000023">
    <property type="protein sequence ID" value="MFD2697370.1"/>
    <property type="molecule type" value="Genomic_DNA"/>
</dbReference>
<keyword evidence="6" id="KW-0145">Chemotaxis</keyword>
<evidence type="ECO:0000256" key="7">
    <source>
        <dbReference type="SAM" id="Coils"/>
    </source>
</evidence>
<dbReference type="SUPFAM" id="SSF55874">
    <property type="entry name" value="ATPase domain of HSP90 chaperone/DNA topoisomerase II/histidine kinase"/>
    <property type="match status" value="1"/>
</dbReference>
<dbReference type="InterPro" id="IPR003594">
    <property type="entry name" value="HATPase_dom"/>
</dbReference>
<comment type="catalytic activity">
    <reaction evidence="1">
        <text>ATP + protein L-histidine = ADP + protein N-phospho-L-histidine.</text>
        <dbReference type="EC" id="2.7.13.3"/>
    </reaction>
</comment>
<dbReference type="InterPro" id="IPR000700">
    <property type="entry name" value="PAS-assoc_C"/>
</dbReference>
<dbReference type="Pfam" id="PF00512">
    <property type="entry name" value="HisKA"/>
    <property type="match status" value="1"/>
</dbReference>
<feature type="domain" description="CheB-type methylesterase" evidence="10">
    <location>
        <begin position="11"/>
        <end position="199"/>
    </location>
</feature>
<evidence type="ECO:0000256" key="2">
    <source>
        <dbReference type="ARBA" id="ARBA00001541"/>
    </source>
</evidence>
<dbReference type="PANTHER" id="PTHR24422">
    <property type="entry name" value="CHEMOTAXIS PROTEIN METHYLTRANSFERASE"/>
    <property type="match status" value="1"/>
</dbReference>
<dbReference type="PROSITE" id="PS50123">
    <property type="entry name" value="CHER"/>
    <property type="match status" value="1"/>
</dbReference>
<dbReference type="Pfam" id="PF01339">
    <property type="entry name" value="CheB_methylest"/>
    <property type="match status" value="1"/>
</dbReference>
<feature type="domain" description="CheR-type methyltransferase" evidence="11">
    <location>
        <begin position="205"/>
        <end position="477"/>
    </location>
</feature>
<dbReference type="SMART" id="SM00388">
    <property type="entry name" value="HisKA"/>
    <property type="match status" value="1"/>
</dbReference>
<dbReference type="InterPro" id="IPR050903">
    <property type="entry name" value="Bact_Chemotaxis_MeTrfase"/>
</dbReference>
<dbReference type="InterPro" id="IPR035965">
    <property type="entry name" value="PAS-like_dom_sf"/>
</dbReference>
<dbReference type="CDD" id="cd16434">
    <property type="entry name" value="CheB-CheR_fusion"/>
    <property type="match status" value="1"/>
</dbReference>
<feature type="active site" evidence="6">
    <location>
        <position position="141"/>
    </location>
</feature>
<dbReference type="PROSITE" id="PS50113">
    <property type="entry name" value="PAC"/>
    <property type="match status" value="1"/>
</dbReference>
<keyword evidence="7" id="KW-0175">Coiled coil</keyword>
<keyword evidence="3" id="KW-0489">Methyltransferase</keyword>
<dbReference type="Gene3D" id="3.40.50.150">
    <property type="entry name" value="Vaccinia Virus protein VP39"/>
    <property type="match status" value="1"/>
</dbReference>
<keyword evidence="6" id="KW-0378">Hydrolase</keyword>
<dbReference type="SMART" id="SM00138">
    <property type="entry name" value="MeTrc"/>
    <property type="match status" value="1"/>
</dbReference>
<dbReference type="InterPro" id="IPR022641">
    <property type="entry name" value="CheR_N"/>
</dbReference>
<proteinExistence type="predicted"/>
<dbReference type="InterPro" id="IPR003661">
    <property type="entry name" value="HisK_dim/P_dom"/>
</dbReference>
<feature type="active site" evidence="6">
    <location>
        <position position="49"/>
    </location>
</feature>
<dbReference type="InterPro" id="IPR036097">
    <property type="entry name" value="HisK_dim/P_sf"/>
</dbReference>
<dbReference type="RefSeq" id="WP_379045097.1">
    <property type="nucleotide sequence ID" value="NZ_JBHULZ010000023.1"/>
</dbReference>
<evidence type="ECO:0000256" key="1">
    <source>
        <dbReference type="ARBA" id="ARBA00000085"/>
    </source>
</evidence>
<feature type="active site" evidence="6">
    <location>
        <position position="22"/>
    </location>
</feature>
<dbReference type="Pfam" id="PF02518">
    <property type="entry name" value="HATPase_c"/>
    <property type="match status" value="1"/>
</dbReference>
<evidence type="ECO:0000256" key="4">
    <source>
        <dbReference type="ARBA" id="ARBA00022679"/>
    </source>
</evidence>
<name>A0ABW5SFK2_9FLAO</name>
<dbReference type="SUPFAM" id="SSF47384">
    <property type="entry name" value="Homodimeric domain of signal transducing histidine kinase"/>
    <property type="match status" value="1"/>
</dbReference>
<feature type="coiled-coil region" evidence="7">
    <location>
        <begin position="971"/>
        <end position="998"/>
    </location>
</feature>
<dbReference type="Gene3D" id="3.40.50.180">
    <property type="entry name" value="Methylesterase CheB, C-terminal domain"/>
    <property type="match status" value="1"/>
</dbReference>
<dbReference type="SMART" id="SM00387">
    <property type="entry name" value="HATPase_c"/>
    <property type="match status" value="1"/>
</dbReference>
<dbReference type="PROSITE" id="PS50122">
    <property type="entry name" value="CHEB"/>
    <property type="match status" value="1"/>
</dbReference>
<keyword evidence="4" id="KW-0808">Transferase</keyword>
<feature type="domain" description="PAC" evidence="9">
    <location>
        <begin position="931"/>
        <end position="983"/>
    </location>
</feature>
<dbReference type="Proteomes" id="UP001597357">
    <property type="component" value="Unassembled WGS sequence"/>
</dbReference>
<dbReference type="Gene3D" id="1.10.287.130">
    <property type="match status" value="1"/>
</dbReference>
<dbReference type="InterPro" id="IPR000673">
    <property type="entry name" value="Sig_transdc_resp-reg_Me-estase"/>
</dbReference>
<dbReference type="NCBIfam" id="TIGR00229">
    <property type="entry name" value="sensory_box"/>
    <property type="match status" value="1"/>
</dbReference>
<feature type="coiled-coil region" evidence="7">
    <location>
        <begin position="652"/>
        <end position="721"/>
    </location>
</feature>
<dbReference type="Gene3D" id="1.10.155.10">
    <property type="entry name" value="Chemotaxis receptor methyltransferase CheR, N-terminal domain"/>
    <property type="match status" value="1"/>
</dbReference>
<organism evidence="12 13">
    <name type="scientific">Mesonia sediminis</name>
    <dbReference type="NCBI Taxonomy" id="1703946"/>
    <lineage>
        <taxon>Bacteria</taxon>
        <taxon>Pseudomonadati</taxon>
        <taxon>Bacteroidota</taxon>
        <taxon>Flavobacteriia</taxon>
        <taxon>Flavobacteriales</taxon>
        <taxon>Flavobacteriaceae</taxon>
        <taxon>Mesonia</taxon>
    </lineage>
</organism>
<evidence type="ECO:0000256" key="5">
    <source>
        <dbReference type="ARBA" id="ARBA00022691"/>
    </source>
</evidence>
<dbReference type="InterPro" id="IPR036890">
    <property type="entry name" value="HATPase_C_sf"/>
</dbReference>
<dbReference type="PROSITE" id="PS50109">
    <property type="entry name" value="HIS_KIN"/>
    <property type="match status" value="1"/>
</dbReference>
<dbReference type="SUPFAM" id="SSF53335">
    <property type="entry name" value="S-adenosyl-L-methionine-dependent methyltransferases"/>
    <property type="match status" value="1"/>
</dbReference>
<evidence type="ECO:0000256" key="3">
    <source>
        <dbReference type="ARBA" id="ARBA00022603"/>
    </source>
</evidence>
<dbReference type="Gene3D" id="3.30.450.20">
    <property type="entry name" value="PAS domain"/>
    <property type="match status" value="2"/>
</dbReference>
<dbReference type="InterPro" id="IPR022642">
    <property type="entry name" value="CheR_C"/>
</dbReference>
<sequence length="1213" mass="140126">MESTFTSYAEPFKPQIIAIGASAGGLETLQSFFRNLPKSDINAYVIIQHLSPNFESMMAELLEKFTHLTIKKIEDKECIKPKHIYLIPPQYNAEIIDGCFKLMAKPKGNTMNFPIDILFNSLAKYKKEKAIGIILSGTGSDGTRGLKTIKECEGLIMVQDPEEAKFDGMPRSAIKTGLADFILPVDQMGKELKHFIKNSFANPLMKYQEIEYDKEAIKKILHLVDQKTNLDFSNYKYATLSRRLIRRFQVCKCNTFQEYQDYVEENKAELHLLAKEFLIGVTQFFRDEEVWIKLQDEIIPQVVAKIKPNETLKIWDIACSTGEEAYSIAILVNEEIEHQEKNVKVKIFATDVSQDFLNIASTGIYPESIAAEMDPYLLNKYFTHTHQGYRVVEKIRNHVIFSQHNLLKNPPFGQMEMVFCRNLLIYFQNKIQNQSLDILHFCLNKEGYLILGTSETLHSHNEHFKYVDRKLRIFQNQNPTERLQNTPDLRNNTQKMIKTTPKSDTSIIQHSTRNKTKNNLQFLDLFNELILEQFNSAAVYIDEEFTILQGIGDFKRYAQLPEKGFSVNLLDMLNDSFKKLIKSGVYRARKTREKQLFSQLKVGDLTEDKSVKIIIKPIENLVGNSSTHFVICFAEEEFDKNQKATRIEVSNQTIEQEYIKQLEEELKDVKLELQTSLSNLETSNEELQAANEELLASNEELQSTNEELQSVNEEINTVNAENIQKVDDLEQLNSDMNNLLESTNIGTIFLDKELCIRKFTPAINKHFNFIESDIGRPIHHFTGAFNKRSKNKIVEKCKRVLKNGGVIEKKILTQDGTNYLQRVSPFFDSNGNKNGVVITYINIESLEEAKRKLMLSEKRFKSFYEEDPVMHFSVDPITSKIIHCNQEAAETLEFASKEELKNINFFNLYKNKQQLKALKFEKLFKEESELKNVELEMCSKTGKTIPIMLNFTVEYDEFDKPILNRFTCIDITELKKTQKALSKQKKNLERTNKDLEQFVSICSHDLQEPLATIKFASDVINKVYAKELDEKAKTYITYIDQACDRLSEQIKALLEHSRIGRDSEKKLIDTQELVEVVKYDLGKRIKETNAKVFVGDLPKIRGYEVELRLLFQNLLSNAIKYKDKNRDPEIRISSYQDGKYRVFSITDNGIGIPKENQKQIFDIFNRVPTEEKYEGTGVGLAHVEKIISLHKGSIWVDSQPGAGSTFYFKLKEK</sequence>
<dbReference type="SUPFAM" id="SSF52738">
    <property type="entry name" value="Methylesterase CheB, C-terminal domain"/>
    <property type="match status" value="1"/>
</dbReference>
<dbReference type="SUPFAM" id="SSF47757">
    <property type="entry name" value="Chemotaxis receptor methyltransferase CheR, N-terminal domain"/>
    <property type="match status" value="1"/>
</dbReference>
<dbReference type="InterPro" id="IPR000780">
    <property type="entry name" value="CheR_MeTrfase"/>
</dbReference>
<dbReference type="SUPFAM" id="SSF55785">
    <property type="entry name" value="PYP-like sensor domain (PAS domain)"/>
    <property type="match status" value="2"/>
</dbReference>
<dbReference type="Pfam" id="PF13596">
    <property type="entry name" value="PAS_10"/>
    <property type="match status" value="1"/>
</dbReference>
<evidence type="ECO:0000259" key="11">
    <source>
        <dbReference type="PROSITE" id="PS50123"/>
    </source>
</evidence>
<dbReference type="InterPro" id="IPR005467">
    <property type="entry name" value="His_kinase_dom"/>
</dbReference>
<dbReference type="InterPro" id="IPR035909">
    <property type="entry name" value="CheB_C"/>
</dbReference>
<dbReference type="InterPro" id="IPR000014">
    <property type="entry name" value="PAS"/>
</dbReference>
<comment type="catalytic activity">
    <reaction evidence="2">
        <text>L-glutamyl-[protein] + S-adenosyl-L-methionine = [protein]-L-glutamate 5-O-methyl ester + S-adenosyl-L-homocysteine</text>
        <dbReference type="Rhea" id="RHEA:24452"/>
        <dbReference type="Rhea" id="RHEA-COMP:10208"/>
        <dbReference type="Rhea" id="RHEA-COMP:10311"/>
        <dbReference type="ChEBI" id="CHEBI:29973"/>
        <dbReference type="ChEBI" id="CHEBI:57856"/>
        <dbReference type="ChEBI" id="CHEBI:59789"/>
        <dbReference type="ChEBI" id="CHEBI:82795"/>
        <dbReference type="EC" id="2.1.1.80"/>
    </reaction>
</comment>
<dbReference type="PANTHER" id="PTHR24422:SF10">
    <property type="entry name" value="CHEMOTAXIS PROTEIN METHYLTRANSFERASE 2"/>
    <property type="match status" value="1"/>
</dbReference>
<feature type="domain" description="Histidine kinase" evidence="8">
    <location>
        <begin position="1001"/>
        <end position="1213"/>
    </location>
</feature>
<evidence type="ECO:0000313" key="12">
    <source>
        <dbReference type="EMBL" id="MFD2697370.1"/>
    </source>
</evidence>
<keyword evidence="13" id="KW-1185">Reference proteome</keyword>
<dbReference type="PRINTS" id="PR00996">
    <property type="entry name" value="CHERMTFRASE"/>
</dbReference>
<dbReference type="InterPro" id="IPR036804">
    <property type="entry name" value="CheR_N_sf"/>
</dbReference>
<dbReference type="Pfam" id="PF03705">
    <property type="entry name" value="CheR_N"/>
    <property type="match status" value="1"/>
</dbReference>
<accession>A0ABW5SFK2</accession>
<keyword evidence="5" id="KW-0949">S-adenosyl-L-methionine</keyword>
<gene>
    <name evidence="12" type="ORF">ACFSQ0_05150</name>
</gene>
<evidence type="ECO:0000259" key="9">
    <source>
        <dbReference type="PROSITE" id="PS50113"/>
    </source>
</evidence>
<evidence type="ECO:0000256" key="6">
    <source>
        <dbReference type="PROSITE-ProRule" id="PRU00050"/>
    </source>
</evidence>